<feature type="transmembrane region" description="Helical" evidence="2">
    <location>
        <begin position="90"/>
        <end position="110"/>
    </location>
</feature>
<evidence type="ECO:0000313" key="3">
    <source>
        <dbReference type="EMBL" id="MFC5418692.1"/>
    </source>
</evidence>
<comment type="caution">
    <text evidence="3">The sequence shown here is derived from an EMBL/GenBank/DDBJ whole genome shotgun (WGS) entry which is preliminary data.</text>
</comment>
<feature type="region of interest" description="Disordered" evidence="1">
    <location>
        <begin position="61"/>
        <end position="83"/>
    </location>
</feature>
<keyword evidence="2" id="KW-0812">Transmembrane</keyword>
<keyword evidence="2" id="KW-0472">Membrane</keyword>
<dbReference type="Proteomes" id="UP001596053">
    <property type="component" value="Unassembled WGS sequence"/>
</dbReference>
<keyword evidence="2" id="KW-1133">Transmembrane helix</keyword>
<accession>A0ABW0IKW1</accession>
<evidence type="ECO:0000256" key="2">
    <source>
        <dbReference type="SAM" id="Phobius"/>
    </source>
</evidence>
<feature type="compositionally biased region" description="Basic residues" evidence="1">
    <location>
        <begin position="72"/>
        <end position="82"/>
    </location>
</feature>
<feature type="transmembrane region" description="Helical" evidence="2">
    <location>
        <begin position="149"/>
        <end position="167"/>
    </location>
</feature>
<reference evidence="4" key="1">
    <citation type="journal article" date="2019" name="Int. J. Syst. Evol. Microbiol.">
        <title>The Global Catalogue of Microorganisms (GCM) 10K type strain sequencing project: providing services to taxonomists for standard genome sequencing and annotation.</title>
        <authorList>
            <consortium name="The Broad Institute Genomics Platform"/>
            <consortium name="The Broad Institute Genome Sequencing Center for Infectious Disease"/>
            <person name="Wu L."/>
            <person name="Ma J."/>
        </authorList>
    </citation>
    <scope>NUCLEOTIDE SEQUENCE [LARGE SCALE GENOMIC DNA]</scope>
    <source>
        <strain evidence="4">NCAIM B.01391</strain>
    </source>
</reference>
<name>A0ABW0IKW1_9HYPH</name>
<feature type="transmembrane region" description="Helical" evidence="2">
    <location>
        <begin position="116"/>
        <end position="137"/>
    </location>
</feature>
<sequence>MWYAPGEDPYKSPDINRQDRFFHDLNQVNDQIIREQARISESRARNLRAIPDKVPAYQPVVGSRVPADPTKRRAQPTKRRKPTTAERWQAALKLLLFSTVVDWLLIAGGAAHAWKVIAYTILIVGSLIAGSLALAALARAAEAFLRSRIGKLSLLSGGALTILYLVYGV</sequence>
<dbReference type="EMBL" id="JBHSLW010000005">
    <property type="protein sequence ID" value="MFC5418692.1"/>
    <property type="molecule type" value="Genomic_DNA"/>
</dbReference>
<keyword evidence="4" id="KW-1185">Reference proteome</keyword>
<organism evidence="3 4">
    <name type="scientific">Bosea eneae</name>
    <dbReference type="NCBI Taxonomy" id="151454"/>
    <lineage>
        <taxon>Bacteria</taxon>
        <taxon>Pseudomonadati</taxon>
        <taxon>Pseudomonadota</taxon>
        <taxon>Alphaproteobacteria</taxon>
        <taxon>Hyphomicrobiales</taxon>
        <taxon>Boseaceae</taxon>
        <taxon>Bosea</taxon>
    </lineage>
</organism>
<dbReference type="RefSeq" id="WP_377796006.1">
    <property type="nucleotide sequence ID" value="NZ_JBHSLW010000005.1"/>
</dbReference>
<gene>
    <name evidence="3" type="ORF">ACFPOB_03840</name>
</gene>
<evidence type="ECO:0000313" key="4">
    <source>
        <dbReference type="Proteomes" id="UP001596053"/>
    </source>
</evidence>
<evidence type="ECO:0000256" key="1">
    <source>
        <dbReference type="SAM" id="MobiDB-lite"/>
    </source>
</evidence>
<protein>
    <submittedName>
        <fullName evidence="3">Uncharacterized protein</fullName>
    </submittedName>
</protein>
<proteinExistence type="predicted"/>